<sequence length="116" mass="13689">MYPQSELLAKEYAGNTLPVSISLDKDLIKMKECQKKKKFVELERESGDLVYDKQKHVKCYTTKLSYDDVHIYNNDKVSTFSIKYDVPNDPKYSLNITFTKVNDNKPGFWQKFKNMF</sequence>
<proteinExistence type="predicted"/>
<protein>
    <submittedName>
        <fullName evidence="2">Uncharacterized protein</fullName>
    </submittedName>
</protein>
<dbReference type="OrthoDB" id="6438037at2759"/>
<accession>A0A8X6LNW6</accession>
<dbReference type="Proteomes" id="UP000887116">
    <property type="component" value="Unassembled WGS sequence"/>
</dbReference>
<organism evidence="2 3">
    <name type="scientific">Trichonephila clavata</name>
    <name type="common">Joro spider</name>
    <name type="synonym">Nephila clavata</name>
    <dbReference type="NCBI Taxonomy" id="2740835"/>
    <lineage>
        <taxon>Eukaryota</taxon>
        <taxon>Metazoa</taxon>
        <taxon>Ecdysozoa</taxon>
        <taxon>Arthropoda</taxon>
        <taxon>Chelicerata</taxon>
        <taxon>Arachnida</taxon>
        <taxon>Araneae</taxon>
        <taxon>Araneomorphae</taxon>
        <taxon>Entelegynae</taxon>
        <taxon>Araneoidea</taxon>
        <taxon>Nephilidae</taxon>
        <taxon>Trichonephila</taxon>
    </lineage>
</organism>
<keyword evidence="3" id="KW-1185">Reference proteome</keyword>
<evidence type="ECO:0000313" key="3">
    <source>
        <dbReference type="Proteomes" id="UP000887116"/>
    </source>
</evidence>
<comment type="caution">
    <text evidence="2">The sequence shown here is derived from an EMBL/GenBank/DDBJ whole genome shotgun (WGS) entry which is preliminary data.</text>
</comment>
<dbReference type="EMBL" id="BMAO01011799">
    <property type="protein sequence ID" value="GFQ76688.1"/>
    <property type="molecule type" value="Genomic_DNA"/>
</dbReference>
<name>A0A8X6LNW6_TRICU</name>
<reference evidence="2" key="1">
    <citation type="submission" date="2020-07" db="EMBL/GenBank/DDBJ databases">
        <title>Multicomponent nature underlies the extraordinary mechanical properties of spider dragline silk.</title>
        <authorList>
            <person name="Kono N."/>
            <person name="Nakamura H."/>
            <person name="Mori M."/>
            <person name="Yoshida Y."/>
            <person name="Ohtoshi R."/>
            <person name="Malay A.D."/>
            <person name="Moran D.A.P."/>
            <person name="Tomita M."/>
            <person name="Numata K."/>
            <person name="Arakawa K."/>
        </authorList>
    </citation>
    <scope>NUCLEOTIDE SEQUENCE</scope>
</reference>
<dbReference type="EMBL" id="BMAO01027496">
    <property type="protein sequence ID" value="GFR17576.1"/>
    <property type="molecule type" value="Genomic_DNA"/>
</dbReference>
<evidence type="ECO:0000313" key="2">
    <source>
        <dbReference type="EMBL" id="GFR17576.1"/>
    </source>
</evidence>
<dbReference type="AlphaFoldDB" id="A0A8X6LNW6"/>
<gene>
    <name evidence="2" type="primary">WwAna0695</name>
    <name evidence="2" type="ORF">TNCT_446721</name>
    <name evidence="1" type="ORF">TNCT_500561</name>
</gene>
<evidence type="ECO:0000313" key="1">
    <source>
        <dbReference type="EMBL" id="GFQ76688.1"/>
    </source>
</evidence>